<evidence type="ECO:0000256" key="4">
    <source>
        <dbReference type="ARBA" id="ARBA00023012"/>
    </source>
</evidence>
<sequence>MIKILVVEDDPMVGKLHEVYINQLEGFKLANTVRTSDEAINYLEEKQVDLVILDVYMPGKDGLDLLKEIRAKRIDVDVIMISAANDRDRILTALRLGAFDYIIKPFEFERFSTSLNNYRQRFNLINKDSIIKQDDLDSSLLNRNKNATGKIPKGLEKTTLYNVWQEIIKIEGTFTTEEISSLVGISRVSIRKYLEFLKSVNVLHLELNRGCVGRPVYKYKCINRNANIINAYVE</sequence>
<evidence type="ECO:0000256" key="7">
    <source>
        <dbReference type="ARBA" id="ARBA00023159"/>
    </source>
</evidence>
<dbReference type="InterPro" id="IPR001789">
    <property type="entry name" value="Sig_transdc_resp-reg_receiver"/>
</dbReference>
<feature type="domain" description="Response regulatory" evidence="9">
    <location>
        <begin position="3"/>
        <end position="119"/>
    </location>
</feature>
<gene>
    <name evidence="10" type="primary">dcuR_3</name>
    <name evidence="10" type="ORF">SDC9_12713</name>
</gene>
<keyword evidence="7" id="KW-0010">Activator</keyword>
<dbReference type="InterPro" id="IPR051271">
    <property type="entry name" value="2C-system_Tx_regulators"/>
</dbReference>
<comment type="subcellular location">
    <subcellularLocation>
        <location evidence="1">Cytoplasm</location>
    </subcellularLocation>
</comment>
<keyword evidence="3" id="KW-0597">Phosphoprotein</keyword>
<dbReference type="PIRSF" id="PIRSF006171">
    <property type="entry name" value="RR_citrat_malat"/>
    <property type="match status" value="1"/>
</dbReference>
<dbReference type="Gene3D" id="3.40.50.2300">
    <property type="match status" value="1"/>
</dbReference>
<keyword evidence="5" id="KW-0805">Transcription regulation</keyword>
<dbReference type="GO" id="GO:0000156">
    <property type="term" value="F:phosphorelay response regulator activity"/>
    <property type="evidence" value="ECO:0007669"/>
    <property type="project" value="TreeGrafter"/>
</dbReference>
<evidence type="ECO:0000313" key="10">
    <source>
        <dbReference type="EMBL" id="MPL67023.1"/>
    </source>
</evidence>
<dbReference type="PANTHER" id="PTHR45526">
    <property type="entry name" value="TRANSCRIPTIONAL REGULATORY PROTEIN DPIA"/>
    <property type="match status" value="1"/>
</dbReference>
<keyword evidence="6" id="KW-0238">DNA-binding</keyword>
<dbReference type="GO" id="GO:0005737">
    <property type="term" value="C:cytoplasm"/>
    <property type="evidence" value="ECO:0007669"/>
    <property type="project" value="UniProtKB-SubCell"/>
</dbReference>
<dbReference type="PROSITE" id="PS50110">
    <property type="entry name" value="RESPONSE_REGULATORY"/>
    <property type="match status" value="1"/>
</dbReference>
<dbReference type="InterPro" id="IPR024187">
    <property type="entry name" value="Sig_transdc_resp-reg_cit/mal"/>
</dbReference>
<keyword evidence="4" id="KW-0902">Two-component regulatory system</keyword>
<dbReference type="InterPro" id="IPR011006">
    <property type="entry name" value="CheY-like_superfamily"/>
</dbReference>
<evidence type="ECO:0000256" key="3">
    <source>
        <dbReference type="ARBA" id="ARBA00022553"/>
    </source>
</evidence>
<keyword evidence="8" id="KW-0804">Transcription</keyword>
<reference evidence="10" key="1">
    <citation type="submission" date="2019-08" db="EMBL/GenBank/DDBJ databases">
        <authorList>
            <person name="Kucharzyk K."/>
            <person name="Murdoch R.W."/>
            <person name="Higgins S."/>
            <person name="Loffler F."/>
        </authorList>
    </citation>
    <scope>NUCLEOTIDE SEQUENCE</scope>
</reference>
<evidence type="ECO:0000256" key="1">
    <source>
        <dbReference type="ARBA" id="ARBA00004496"/>
    </source>
</evidence>
<evidence type="ECO:0000256" key="6">
    <source>
        <dbReference type="ARBA" id="ARBA00023125"/>
    </source>
</evidence>
<organism evidence="10">
    <name type="scientific">bioreactor metagenome</name>
    <dbReference type="NCBI Taxonomy" id="1076179"/>
    <lineage>
        <taxon>unclassified sequences</taxon>
        <taxon>metagenomes</taxon>
        <taxon>ecological metagenomes</taxon>
    </lineage>
</organism>
<name>A0A644TJD6_9ZZZZ</name>
<dbReference type="SUPFAM" id="SSF52172">
    <property type="entry name" value="CheY-like"/>
    <property type="match status" value="1"/>
</dbReference>
<dbReference type="AlphaFoldDB" id="A0A644TJD6"/>
<keyword evidence="2" id="KW-0963">Cytoplasm</keyword>
<accession>A0A644TJD6</accession>
<evidence type="ECO:0000256" key="5">
    <source>
        <dbReference type="ARBA" id="ARBA00023015"/>
    </source>
</evidence>
<evidence type="ECO:0000259" key="9">
    <source>
        <dbReference type="PROSITE" id="PS50110"/>
    </source>
</evidence>
<proteinExistence type="predicted"/>
<dbReference type="GO" id="GO:0003677">
    <property type="term" value="F:DNA binding"/>
    <property type="evidence" value="ECO:0007669"/>
    <property type="project" value="UniProtKB-KW"/>
</dbReference>
<dbReference type="PANTHER" id="PTHR45526:SF1">
    <property type="entry name" value="TRANSCRIPTIONAL REGULATORY PROTEIN DCUR-RELATED"/>
    <property type="match status" value="1"/>
</dbReference>
<comment type="caution">
    <text evidence="10">The sequence shown here is derived from an EMBL/GenBank/DDBJ whole genome shotgun (WGS) entry which is preliminary data.</text>
</comment>
<dbReference type="GO" id="GO:0003700">
    <property type="term" value="F:DNA-binding transcription factor activity"/>
    <property type="evidence" value="ECO:0007669"/>
    <property type="project" value="InterPro"/>
</dbReference>
<evidence type="ECO:0000256" key="8">
    <source>
        <dbReference type="ARBA" id="ARBA00023163"/>
    </source>
</evidence>
<evidence type="ECO:0000256" key="2">
    <source>
        <dbReference type="ARBA" id="ARBA00022490"/>
    </source>
</evidence>
<protein>
    <submittedName>
        <fullName evidence="10">Transcriptional regulatory protein DcuR</fullName>
    </submittedName>
</protein>
<dbReference type="CDD" id="cd19925">
    <property type="entry name" value="REC_citrate_TCS"/>
    <property type="match status" value="1"/>
</dbReference>
<dbReference type="Pfam" id="PF00072">
    <property type="entry name" value="Response_reg"/>
    <property type="match status" value="1"/>
</dbReference>
<dbReference type="EMBL" id="VSSQ01000035">
    <property type="protein sequence ID" value="MPL67023.1"/>
    <property type="molecule type" value="Genomic_DNA"/>
</dbReference>
<dbReference type="SMART" id="SM00448">
    <property type="entry name" value="REC"/>
    <property type="match status" value="1"/>
</dbReference>